<organism evidence="2 3">
    <name type="scientific">Marinospirillum celere</name>
    <dbReference type="NCBI Taxonomy" id="1122252"/>
    <lineage>
        <taxon>Bacteria</taxon>
        <taxon>Pseudomonadati</taxon>
        <taxon>Pseudomonadota</taxon>
        <taxon>Gammaproteobacteria</taxon>
        <taxon>Oceanospirillales</taxon>
        <taxon>Oceanospirillaceae</taxon>
        <taxon>Marinospirillum</taxon>
    </lineage>
</organism>
<dbReference type="EMBL" id="FOLH01000003">
    <property type="protein sequence ID" value="SFC19253.1"/>
    <property type="molecule type" value="Genomic_DNA"/>
</dbReference>
<name>A0A1I1HCQ2_9GAMM</name>
<proteinExistence type="predicted"/>
<gene>
    <name evidence="2" type="ORF">SAMN05660443_1820</name>
</gene>
<dbReference type="RefSeq" id="WP_091962332.1">
    <property type="nucleotide sequence ID" value="NZ_FOLH01000003.1"/>
</dbReference>
<protein>
    <recommendedName>
        <fullName evidence="4">Outer membrane protein beta-barrel domain-containing protein</fullName>
    </recommendedName>
</protein>
<dbReference type="STRING" id="1122252.SAMN05660443_1820"/>
<keyword evidence="1" id="KW-0732">Signal</keyword>
<dbReference type="Proteomes" id="UP000199058">
    <property type="component" value="Unassembled WGS sequence"/>
</dbReference>
<evidence type="ECO:0000313" key="2">
    <source>
        <dbReference type="EMBL" id="SFC19253.1"/>
    </source>
</evidence>
<evidence type="ECO:0000256" key="1">
    <source>
        <dbReference type="SAM" id="SignalP"/>
    </source>
</evidence>
<reference evidence="2 3" key="1">
    <citation type="submission" date="2016-10" db="EMBL/GenBank/DDBJ databases">
        <authorList>
            <person name="de Groot N.N."/>
        </authorList>
    </citation>
    <scope>NUCLEOTIDE SEQUENCE [LARGE SCALE GENOMIC DNA]</scope>
    <source>
        <strain evidence="2 3">DSM 18438</strain>
    </source>
</reference>
<keyword evidence="3" id="KW-1185">Reference proteome</keyword>
<evidence type="ECO:0008006" key="4">
    <source>
        <dbReference type="Google" id="ProtNLM"/>
    </source>
</evidence>
<sequence>MKRLLIAQLTSLLVLGFFLTPVWAQSSAAASESSVTEASQRGTAVFLTPSVSYKSLDHKSSAADFQLDAHLFQLNVDFEVIGENFAYHRLSLGRTFNDSSEQTSATDESARVLHSHFSYQVGAMNLSLPAGGDLAIWTGVGWQGTEVRDNPEGKSRMQYAYLPFGLDIGMRFDHSSFLIVGGEYRVLVKGWERYSGGTTASPTQADGYGYAGWVGLDYVFDNGRTLTSRVKLEHWTVDESAADDLADSRSRSLSLALGVRF</sequence>
<dbReference type="OrthoDB" id="6116490at2"/>
<feature type="chain" id="PRO_5011698438" description="Outer membrane protein beta-barrel domain-containing protein" evidence="1">
    <location>
        <begin position="25"/>
        <end position="261"/>
    </location>
</feature>
<evidence type="ECO:0000313" key="3">
    <source>
        <dbReference type="Proteomes" id="UP000199058"/>
    </source>
</evidence>
<accession>A0A1I1HCQ2</accession>
<dbReference type="AlphaFoldDB" id="A0A1I1HCQ2"/>
<feature type="signal peptide" evidence="1">
    <location>
        <begin position="1"/>
        <end position="24"/>
    </location>
</feature>